<dbReference type="GO" id="GO:0016791">
    <property type="term" value="F:phosphatase activity"/>
    <property type="evidence" value="ECO:0007669"/>
    <property type="project" value="TreeGrafter"/>
</dbReference>
<reference evidence="4 5" key="1">
    <citation type="journal article" date="2019" name="Sci. Rep.">
        <title>Comparative genomics of chytrid fungi reveal insights into the obligate biotrophic and pathogenic lifestyle of Synchytrium endobioticum.</title>
        <authorList>
            <person name="van de Vossenberg B.T.L.H."/>
            <person name="Warris S."/>
            <person name="Nguyen H.D.T."/>
            <person name="van Gent-Pelzer M.P.E."/>
            <person name="Joly D.L."/>
            <person name="van de Geest H.C."/>
            <person name="Bonants P.J.M."/>
            <person name="Smith D.S."/>
            <person name="Levesque C.A."/>
            <person name="van der Lee T.A.J."/>
        </authorList>
    </citation>
    <scope>NUCLEOTIDE SEQUENCE [LARGE SCALE GENOMIC DNA]</scope>
    <source>
        <strain evidence="2 5">LEV6574</strain>
        <strain evidence="3 4">MB42</strain>
    </source>
</reference>
<protein>
    <recommendedName>
        <fullName evidence="6">Folate-sensitive fragile site protein Fra10Ac1</fullName>
    </recommendedName>
</protein>
<evidence type="ECO:0000256" key="1">
    <source>
        <dbReference type="SAM" id="MobiDB-lite"/>
    </source>
</evidence>
<organism evidence="2 5">
    <name type="scientific">Synchytrium endobioticum</name>
    <dbReference type="NCBI Taxonomy" id="286115"/>
    <lineage>
        <taxon>Eukaryota</taxon>
        <taxon>Fungi</taxon>
        <taxon>Fungi incertae sedis</taxon>
        <taxon>Chytridiomycota</taxon>
        <taxon>Chytridiomycota incertae sedis</taxon>
        <taxon>Chytridiomycetes</taxon>
        <taxon>Synchytriales</taxon>
        <taxon>Synchytriaceae</taxon>
        <taxon>Synchytrium</taxon>
    </lineage>
</organism>
<dbReference type="Pfam" id="PF09725">
    <property type="entry name" value="Fra10Ac1"/>
    <property type="match status" value="1"/>
</dbReference>
<comment type="caution">
    <text evidence="2">The sequence shown here is derived from an EMBL/GenBank/DDBJ whole genome shotgun (WGS) entry which is preliminary data.</text>
</comment>
<evidence type="ECO:0000313" key="3">
    <source>
        <dbReference type="EMBL" id="TPX46098.1"/>
    </source>
</evidence>
<dbReference type="Proteomes" id="UP000317494">
    <property type="component" value="Unassembled WGS sequence"/>
</dbReference>
<feature type="compositionally biased region" description="Polar residues" evidence="1">
    <location>
        <begin position="188"/>
        <end position="210"/>
    </location>
</feature>
<feature type="region of interest" description="Disordered" evidence="1">
    <location>
        <begin position="174"/>
        <end position="258"/>
    </location>
</feature>
<evidence type="ECO:0000313" key="5">
    <source>
        <dbReference type="Proteomes" id="UP000320475"/>
    </source>
</evidence>
<dbReference type="VEuPathDB" id="FungiDB:SeMB42_g03820"/>
<dbReference type="PANTHER" id="PTHR11567">
    <property type="entry name" value="ACID PHOSPHATASE-RELATED"/>
    <property type="match status" value="1"/>
</dbReference>
<keyword evidence="4" id="KW-1185">Reference proteome</keyword>
<sequence>MKDSEYDIRCLRKAPCVACSSDNPVSKLKHKALVRDYINFYGHGKPISKTQTLQATDLDVLQQHHKFVRNDEDNEESTWEQRVAKRYYDRLLKEYALVDLSRYKQGKLGLRWRTQKEVFAGKGQFVCGSIACDSNYNLSAWEVPFAYKEDGTQKYELVKLRLCKDCSHKLNYRKNKERAKRDRVEARNASSGDNHGITENSDSNIVNLKTPSPGEASTDKKRGRGDEDDGFEQAKVKYSKADTTSSTPAAEASNIWSAPVQLEEEKSRGEDMDAFLSELFV</sequence>
<evidence type="ECO:0000313" key="4">
    <source>
        <dbReference type="Proteomes" id="UP000317494"/>
    </source>
</evidence>
<dbReference type="OrthoDB" id="197967at2759"/>
<dbReference type="EMBL" id="QEAM01000475">
    <property type="protein sequence ID" value="TPX39474.1"/>
    <property type="molecule type" value="Genomic_DNA"/>
</dbReference>
<dbReference type="PANTHER" id="PTHR11567:SF25">
    <property type="entry name" value="PROTEIN FRA10AC1"/>
    <property type="match status" value="1"/>
</dbReference>
<dbReference type="Proteomes" id="UP000320475">
    <property type="component" value="Unassembled WGS sequence"/>
</dbReference>
<evidence type="ECO:0008006" key="6">
    <source>
        <dbReference type="Google" id="ProtNLM"/>
    </source>
</evidence>
<proteinExistence type="predicted"/>
<dbReference type="InterPro" id="IPR050645">
    <property type="entry name" value="Histidine_acid_phosphatase"/>
</dbReference>
<dbReference type="InterPro" id="IPR019129">
    <property type="entry name" value="Folate-sensitive_fs_Fra10Ac1"/>
</dbReference>
<name>A0A507CLL8_9FUNG</name>
<accession>A0A507CLL8</accession>
<dbReference type="AlphaFoldDB" id="A0A507CLL8"/>
<gene>
    <name evidence="2" type="ORF">SeLEV6574_g07178</name>
    <name evidence="3" type="ORF">SeMB42_g03820</name>
</gene>
<dbReference type="STRING" id="286115.A0A507CLL8"/>
<dbReference type="EMBL" id="QEAN01000143">
    <property type="protein sequence ID" value="TPX46098.1"/>
    <property type="molecule type" value="Genomic_DNA"/>
</dbReference>
<evidence type="ECO:0000313" key="2">
    <source>
        <dbReference type="EMBL" id="TPX39474.1"/>
    </source>
</evidence>